<evidence type="ECO:0000256" key="1">
    <source>
        <dbReference type="ARBA" id="ARBA00004370"/>
    </source>
</evidence>
<evidence type="ECO:0000313" key="7">
    <source>
        <dbReference type="EMBL" id="GAA4002432.1"/>
    </source>
</evidence>
<dbReference type="PANTHER" id="PTHR23427">
    <property type="entry name" value="SURFEIT LOCUS PROTEIN"/>
    <property type="match status" value="1"/>
</dbReference>
<protein>
    <recommendedName>
        <fullName evidence="6">SURF1-like protein</fullName>
    </recommendedName>
</protein>
<evidence type="ECO:0000256" key="6">
    <source>
        <dbReference type="RuleBase" id="RU363076"/>
    </source>
</evidence>
<keyword evidence="3 6" id="KW-0812">Transmembrane</keyword>
<comment type="caution">
    <text evidence="6">Lacks conserved residue(s) required for the propagation of feature annotation.</text>
</comment>
<accession>A0ABP7RUY6</accession>
<dbReference type="Proteomes" id="UP001501310">
    <property type="component" value="Unassembled WGS sequence"/>
</dbReference>
<keyword evidence="5 6" id="KW-0472">Membrane</keyword>
<sequence>MTPARPKRLFLPALCALLALVFAGLGVWQVERLAWKRDLIARVEARLAAAPEELPPRASWTKLDPREIEYRRVRVRGVFDLANTTFVDALTERGAGNWVLTPLRTGEGTIIVNRGFAPKGWNDPPREAAPVEIIGLMRLSEPNGRFLRANRPGDNAWYSRDIAAIAAARGLSGVAPFFIDAAVGSPADAYPIGGMTVVHFRNAHLVYALTWFGLAALCGFGLALMVRNKHNGG</sequence>
<evidence type="ECO:0000256" key="3">
    <source>
        <dbReference type="ARBA" id="ARBA00022692"/>
    </source>
</evidence>
<keyword evidence="6" id="KW-1003">Cell membrane</keyword>
<reference evidence="8" key="1">
    <citation type="journal article" date="2019" name="Int. J. Syst. Evol. Microbiol.">
        <title>The Global Catalogue of Microorganisms (GCM) 10K type strain sequencing project: providing services to taxonomists for standard genome sequencing and annotation.</title>
        <authorList>
            <consortium name="The Broad Institute Genomics Platform"/>
            <consortium name="The Broad Institute Genome Sequencing Center for Infectious Disease"/>
            <person name="Wu L."/>
            <person name="Ma J."/>
        </authorList>
    </citation>
    <scope>NUCLEOTIDE SEQUENCE [LARGE SCALE GENOMIC DNA]</scope>
    <source>
        <strain evidence="8">JCM 16603</strain>
    </source>
</reference>
<evidence type="ECO:0000256" key="5">
    <source>
        <dbReference type="ARBA" id="ARBA00023136"/>
    </source>
</evidence>
<dbReference type="Pfam" id="PF02104">
    <property type="entry name" value="SURF1"/>
    <property type="match status" value="1"/>
</dbReference>
<dbReference type="PANTHER" id="PTHR23427:SF2">
    <property type="entry name" value="SURFEIT LOCUS PROTEIN 1"/>
    <property type="match status" value="1"/>
</dbReference>
<name>A0ABP7RUY6_9SPHN</name>
<evidence type="ECO:0000256" key="4">
    <source>
        <dbReference type="ARBA" id="ARBA00022989"/>
    </source>
</evidence>
<gene>
    <name evidence="7" type="ORF">GCM10022211_12130</name>
</gene>
<evidence type="ECO:0000256" key="2">
    <source>
        <dbReference type="ARBA" id="ARBA00007165"/>
    </source>
</evidence>
<dbReference type="InterPro" id="IPR002994">
    <property type="entry name" value="Surf1/Shy1"/>
</dbReference>
<comment type="subcellular location">
    <subcellularLocation>
        <location evidence="6">Cell membrane</location>
        <topology evidence="6">Multi-pass membrane protein</topology>
    </subcellularLocation>
    <subcellularLocation>
        <location evidence="1">Membrane</location>
    </subcellularLocation>
</comment>
<keyword evidence="8" id="KW-1185">Reference proteome</keyword>
<organism evidence="7 8">
    <name type="scientific">Sphingomonas humi</name>
    <dbReference type="NCBI Taxonomy" id="335630"/>
    <lineage>
        <taxon>Bacteria</taxon>
        <taxon>Pseudomonadati</taxon>
        <taxon>Pseudomonadota</taxon>
        <taxon>Alphaproteobacteria</taxon>
        <taxon>Sphingomonadales</taxon>
        <taxon>Sphingomonadaceae</taxon>
        <taxon>Sphingomonas</taxon>
    </lineage>
</organism>
<comment type="caution">
    <text evidence="7">The sequence shown here is derived from an EMBL/GenBank/DDBJ whole genome shotgun (WGS) entry which is preliminary data.</text>
</comment>
<keyword evidence="4 6" id="KW-1133">Transmembrane helix</keyword>
<dbReference type="PROSITE" id="PS50895">
    <property type="entry name" value="SURF1"/>
    <property type="match status" value="1"/>
</dbReference>
<feature type="transmembrane region" description="Helical" evidence="6">
    <location>
        <begin position="205"/>
        <end position="226"/>
    </location>
</feature>
<dbReference type="EMBL" id="BAAAZD010000001">
    <property type="protein sequence ID" value="GAA4002432.1"/>
    <property type="molecule type" value="Genomic_DNA"/>
</dbReference>
<dbReference type="CDD" id="cd06662">
    <property type="entry name" value="SURF1"/>
    <property type="match status" value="1"/>
</dbReference>
<evidence type="ECO:0000313" key="8">
    <source>
        <dbReference type="Proteomes" id="UP001501310"/>
    </source>
</evidence>
<dbReference type="RefSeq" id="WP_344709275.1">
    <property type="nucleotide sequence ID" value="NZ_BAAAZD010000001.1"/>
</dbReference>
<comment type="similarity">
    <text evidence="2 6">Belongs to the SURF1 family.</text>
</comment>
<proteinExistence type="inferred from homology"/>
<dbReference type="InterPro" id="IPR045214">
    <property type="entry name" value="Surf1/Surf4"/>
</dbReference>